<evidence type="ECO:0000313" key="1">
    <source>
        <dbReference type="EMBL" id="VYU01714.1"/>
    </source>
</evidence>
<dbReference type="CDD" id="cd07067">
    <property type="entry name" value="HP_PGM_like"/>
    <property type="match status" value="1"/>
</dbReference>
<proteinExistence type="predicted"/>
<dbReference type="PROSITE" id="PS00175">
    <property type="entry name" value="PG_MUTASE"/>
    <property type="match status" value="1"/>
</dbReference>
<name>A0A6N3BEZ5_9STRE</name>
<dbReference type="EMBL" id="CACRUI010000016">
    <property type="protein sequence ID" value="VYU01714.1"/>
    <property type="molecule type" value="Genomic_DNA"/>
</dbReference>
<dbReference type="InterPro" id="IPR013078">
    <property type="entry name" value="His_Pase_superF_clade-1"/>
</dbReference>
<dbReference type="InterPro" id="IPR001345">
    <property type="entry name" value="PG/BPGM_mutase_AS"/>
</dbReference>
<dbReference type="Gene3D" id="3.40.50.1240">
    <property type="entry name" value="Phosphoglycerate mutase-like"/>
    <property type="match status" value="1"/>
</dbReference>
<reference evidence="1" key="1">
    <citation type="submission" date="2019-11" db="EMBL/GenBank/DDBJ databases">
        <authorList>
            <person name="Feng L."/>
        </authorList>
    </citation>
    <scope>NUCLEOTIDE SEQUENCE</scope>
    <source>
        <strain evidence="1">SLutetiensisLFYP71</strain>
    </source>
</reference>
<sequence>MIKTFYLMRHGQTRFNVQGRIQGVCDSPLTEERIEQAKAARRYFEQKGLLSRVSIRQRKRELVTLLN</sequence>
<organism evidence="1">
    <name type="scientific">Streptococcus lutetiensis</name>
    <dbReference type="NCBI Taxonomy" id="150055"/>
    <lineage>
        <taxon>Bacteria</taxon>
        <taxon>Bacillati</taxon>
        <taxon>Bacillota</taxon>
        <taxon>Bacilli</taxon>
        <taxon>Lactobacillales</taxon>
        <taxon>Streptococcaceae</taxon>
        <taxon>Streptococcus</taxon>
    </lineage>
</organism>
<dbReference type="InterPro" id="IPR029033">
    <property type="entry name" value="His_PPase_superfam"/>
</dbReference>
<dbReference type="GO" id="GO:0003824">
    <property type="term" value="F:catalytic activity"/>
    <property type="evidence" value="ECO:0007669"/>
    <property type="project" value="InterPro"/>
</dbReference>
<dbReference type="AlphaFoldDB" id="A0A6N3BEZ5"/>
<dbReference type="Pfam" id="PF00300">
    <property type="entry name" value="His_Phos_1"/>
    <property type="match status" value="1"/>
</dbReference>
<protein>
    <submittedName>
        <fullName evidence="1">Phosphoglycerate mutase</fullName>
    </submittedName>
</protein>
<dbReference type="SMART" id="SM00855">
    <property type="entry name" value="PGAM"/>
    <property type="match status" value="1"/>
</dbReference>
<accession>A0A6N3BEZ5</accession>
<dbReference type="SUPFAM" id="SSF53254">
    <property type="entry name" value="Phosphoglycerate mutase-like"/>
    <property type="match status" value="1"/>
</dbReference>
<gene>
    <name evidence="1" type="ORF">SLLFYP71_01274</name>
</gene>